<dbReference type="InterPro" id="IPR007608">
    <property type="entry name" value="Senescence_reg_S40"/>
</dbReference>
<dbReference type="TAIR" id="AT4G04630"/>
<reference key="2">
    <citation type="journal article" date="1999" name="Nature">
        <title>Sequence and analysis of chromosome 4 of the plant Arabidopsis thaliana.</title>
        <authorList>
            <consortium name="EU"/>
            <consortium name="CSHL and WU Arabidopsis Sequencing Project"/>
            <person name="Mayer K."/>
            <person name="Schuller C."/>
            <person name="Wambutt R."/>
            <person name="Murphy G."/>
            <person name="Volckaert G."/>
            <person name="Pohl T."/>
            <person name="Dusterhoft A."/>
            <person name="Stiekema W."/>
            <person name="Entian K.D."/>
            <person name="Terryn N."/>
            <person name="Harris B."/>
            <person name="Ansorge W."/>
            <person name="Brandt P."/>
            <person name="Grivell L."/>
            <person name="Rieger M."/>
            <person name="Weichselgartner M."/>
            <person name="de Simone V."/>
            <person name="Obermaier B."/>
            <person name="Mache R."/>
            <person name="Muller M."/>
            <person name="Kreis M."/>
            <person name="Delseny M."/>
            <person name="Puigdomenech P."/>
            <person name="Watson M."/>
            <person name="Schmidtheini T."/>
            <person name="Reichert B."/>
            <person name="Portatelle D."/>
            <person name="Perez-Alonso M."/>
            <person name="Boutry M."/>
            <person name="Bancroft I."/>
            <person name="Vos P."/>
            <person name="Hoheisel J."/>
            <person name="Zimmermann W."/>
            <person name="Wedler H."/>
            <person name="Ridley P."/>
            <person name="Langham S.A."/>
            <person name="McCullagh B."/>
            <person name="Bilham L."/>
            <person name="Robben J."/>
            <person name="Van der Schueren J."/>
            <person name="Grymonprez B."/>
            <person name="Chuang Y.J."/>
            <person name="Vandenbussche F."/>
            <person name="Braeken M."/>
            <person name="Weltjens I."/>
            <person name="Voet M."/>
            <person name="Bastiaens I."/>
            <person name="Aert R."/>
            <person name="Defoor E."/>
            <person name="Weitzenegger T."/>
            <person name="Bothe G."/>
            <person name="Ramsperger U."/>
            <person name="Hilbert H."/>
            <person name="Braun M."/>
            <person name="Holzer E."/>
            <person name="Brandt A."/>
            <person name="Peters S."/>
            <person name="van Staveren M."/>
            <person name="Dirske W."/>
            <person name="Mooijman P."/>
            <person name="Klein Lankhorst R."/>
            <person name="Rose M."/>
            <person name="Hauf J."/>
            <person name="Kotter P."/>
            <person name="Berneiser S."/>
            <person name="Hempel S."/>
            <person name="Feldpausch M."/>
            <person name="Lamberth S."/>
            <person name="Van den Daele H."/>
            <person name="De Keyser A."/>
            <person name="Buysshaert C."/>
            <person name="Gielen J."/>
            <person name="Villarroel R."/>
            <person name="De Clercq R."/>
            <person name="Van Montagu M."/>
            <person name="Rogers J."/>
            <person name="Cronin A."/>
            <person name="Quail M."/>
            <person name="Bray-Allen S."/>
            <person name="Clark L."/>
            <person name="Doggett J."/>
            <person name="Hall S."/>
            <person name="Kay M."/>
            <person name="Lennard N."/>
            <person name="McLay K."/>
            <person name="Mayes R."/>
            <person name="Pettett A."/>
            <person name="Rajandream M.A."/>
            <person name="Lyne M."/>
            <person name="Benes V."/>
            <person name="Rechmann S."/>
            <person name="Borkova D."/>
            <person name="Blocker H."/>
            <person name="Scharfe M."/>
            <person name="Grimm M."/>
            <person name="Lohnert T.H."/>
            <person name="Dose S."/>
            <person name="de Haan M."/>
            <person name="Maarse A."/>
            <person name="Schafer M."/>
            <person name="Muller-Auer S."/>
            <person name="Gabel C."/>
            <person name="Fuchs M."/>
            <person name="Fartmann B."/>
            <person name="Granderath K."/>
            <person name="Dauner D."/>
            <person name="Herzl A."/>
            <person name="Neumann S."/>
            <person name="Argiriou A."/>
            <person name="Vitale D."/>
            <person name="Liguori R."/>
            <person name="Piravandi E."/>
            <person name="Massenet O."/>
            <person name="Quigley F."/>
            <person name="Clabauld G."/>
            <person name="Mundlein A."/>
            <person name="Felber R."/>
            <person name="Schnabl S."/>
            <person name="Hiller R."/>
            <person name="Schmidt W."/>
            <person name="Lecharny A."/>
            <person name="Aubourg S."/>
            <person name="Chefdor F."/>
            <person name="Cooke R."/>
            <person name="Berger C."/>
            <person name="Montfort A."/>
            <person name="Casacuberta E."/>
            <person name="Gibbons T."/>
            <person name="Weber N."/>
            <person name="Vandenbol M."/>
            <person name="Bargues M."/>
            <person name="Terol J."/>
            <person name="Torres A."/>
            <person name="Perez-Perez A."/>
            <person name="Purnelle B."/>
            <person name="Bent E."/>
            <person name="Johnson S."/>
            <person name="Tacon D."/>
            <person name="Jesse T."/>
            <person name="Heijnen L."/>
            <person name="Schwarz S."/>
            <person name="Scholler P."/>
            <person name="Heber S."/>
            <person name="Francs P."/>
            <person name="Bielke C."/>
            <person name="Frishman D."/>
            <person name="Haase D."/>
            <person name="Lemcke K."/>
            <person name="Mewes H.W."/>
            <person name="Stocker S."/>
            <person name="Zaccaria P."/>
            <person name="Bevan M."/>
            <person name="Wilson R.K."/>
            <person name="de la Bastide M."/>
            <person name="Habermann K."/>
            <person name="Parnell L."/>
            <person name="Dedhia N."/>
            <person name="Gnoj L."/>
            <person name="Schutz K."/>
            <person name="Huang E."/>
            <person name="Spiegel L."/>
            <person name="Sehkon M."/>
            <person name="Murray J."/>
            <person name="Sheet P."/>
            <person name="Cordes M."/>
            <person name="Abu-Threideh J."/>
            <person name="Stoneking T."/>
            <person name="Kalicki J."/>
            <person name="Graves T."/>
            <person name="Harmon G."/>
            <person name="Edwards J."/>
            <person name="Latreille P."/>
            <person name="Courtney L."/>
            <person name="Cloud J."/>
            <person name="Abbott A."/>
            <person name="Scott K."/>
            <person name="Johnson D."/>
            <person name="Minx P."/>
            <person name="Bentley D."/>
            <person name="Fulton B."/>
            <person name="Miller N."/>
            <person name="Greco T."/>
            <person name="Kemp K."/>
            <person name="Kramer J."/>
            <person name="Fulton L."/>
            <person name="Mardis E."/>
            <person name="Dante M."/>
            <person name="Pepin K."/>
            <person name="Hillier L."/>
            <person name="Nelson J."/>
            <person name="Spieth J."/>
            <person name="Ryan E."/>
            <person name="Andrews S."/>
            <person name="Geisel C."/>
            <person name="Layman D."/>
            <person name="Du H."/>
            <person name="Ali J."/>
            <person name="Berghoff A."/>
            <person name="Jones K."/>
            <person name="Drone K."/>
            <person name="Cotton M."/>
            <person name="Joshu C."/>
            <person name="Antonoiu B."/>
            <person name="Zidanic M."/>
            <person name="Strong C."/>
            <person name="Sun H."/>
            <person name="Lamar B."/>
            <person name="Yordan C."/>
            <person name="Ma P."/>
            <person name="Zhong J."/>
            <person name="Preston R."/>
            <person name="Vil D."/>
            <person name="Shekher M."/>
            <person name="Matero A."/>
            <person name="Shah R."/>
            <person name="Swaby I.K."/>
            <person name="O'Shaughnessy A."/>
            <person name="Rodriguez M."/>
            <person name="Hoffmann J."/>
            <person name="Till S."/>
            <person name="Granat S."/>
            <person name="Shohdy N."/>
            <person name="Hasegawa A."/>
            <person name="Hameed A."/>
            <person name="Lodhi M."/>
            <person name="Johnson A."/>
            <person name="Chen E."/>
            <person name="Marra M."/>
            <person name="Martienssen R."/>
            <person name="McCombie W.R."/>
        </authorList>
    </citation>
    <scope>NUCLEOTIDE SEQUENCE [LARGE SCALE GENOMIC DNA]</scope>
    <source>
        <strain>cv. Columbia</strain>
    </source>
</reference>
<feature type="region of interest" description="Disordered" evidence="2">
    <location>
        <begin position="1"/>
        <end position="116"/>
    </location>
</feature>
<sequence>MDSLGSRRRTHNSRRVPSMGIEGDEEFQEEDVWSVLREGETSSPEMKIPKSHFSSSSSSSSSPWNIRRSKEVSGVKQSSAPMNVPDWSKVYGDSKSNRRSSHLHSHAADDDDEDDDGCMVPPHEWVARKLARTQISSFSMCEGVGRTLKGRDLSKVRNAVLSKTGFLEVDKYHSDDDDLSAPCMGPVLCSSVVFGFSLKVFL</sequence>
<evidence type="ECO:0000313" key="4">
    <source>
        <dbReference type="EMBL" id="CAB80828.1"/>
    </source>
</evidence>
<dbReference type="Pfam" id="PF04520">
    <property type="entry name" value="Senescence_reg"/>
    <property type="match status" value="1"/>
</dbReference>
<feature type="compositionally biased region" description="Basic residues" evidence="2">
    <location>
        <begin position="1"/>
        <end position="14"/>
    </location>
</feature>
<dbReference type="AlphaFoldDB" id="Q9XEB6"/>
<proteinExistence type="inferred from homology"/>
<feature type="compositionally biased region" description="Acidic residues" evidence="2">
    <location>
        <begin position="22"/>
        <end position="32"/>
    </location>
</feature>
<dbReference type="PANTHER" id="PTHR33083:SF103">
    <property type="entry name" value="SENESCENCE REGULATOR"/>
    <property type="match status" value="1"/>
</dbReference>
<evidence type="ECO:0000256" key="1">
    <source>
        <dbReference type="ARBA" id="ARBA00034773"/>
    </source>
</evidence>
<dbReference type="EMBL" id="AL161501">
    <property type="protein sequence ID" value="CAB80828.1"/>
    <property type="molecule type" value="Genomic_DNA"/>
</dbReference>
<dbReference type="PANTHER" id="PTHR33083">
    <property type="entry name" value="EXPRESSED PROTEIN"/>
    <property type="match status" value="1"/>
</dbReference>
<reference evidence="3" key="1">
    <citation type="submission" date="1998-06" db="EMBL/GenBank/DDBJ databases">
        <title>Genomic sequence of Arabidopsis thaliana BAC F4H6, chromosome IV.</title>
        <authorList>
            <person name="Parnell L."/>
            <person name="Chen E.Y."/>
            <person name="Ma P."/>
            <person name="Chen C.N."/>
            <person name="Zhong J."/>
        </authorList>
    </citation>
    <scope>NUCLEOTIDE SEQUENCE</scope>
</reference>
<gene>
    <name evidence="3" type="primary">F4H6.15</name>
    <name evidence="4" type="ordered locus">At4g04630</name>
</gene>
<dbReference type="EMBL" id="AF074021">
    <property type="protein sequence ID" value="AAD29777.1"/>
    <property type="molecule type" value="Genomic_DNA"/>
</dbReference>
<organism evidence="3">
    <name type="scientific">Arabidopsis thaliana</name>
    <name type="common">Mouse-ear cress</name>
    <dbReference type="NCBI Taxonomy" id="3702"/>
    <lineage>
        <taxon>Eukaryota</taxon>
        <taxon>Viridiplantae</taxon>
        <taxon>Streptophyta</taxon>
        <taxon>Embryophyta</taxon>
        <taxon>Tracheophyta</taxon>
        <taxon>Spermatophyta</taxon>
        <taxon>Magnoliopsida</taxon>
        <taxon>eudicotyledons</taxon>
        <taxon>Gunneridae</taxon>
        <taxon>Pentapetalae</taxon>
        <taxon>rosids</taxon>
        <taxon>malvids</taxon>
        <taxon>Brassicales</taxon>
        <taxon>Brassicaceae</taxon>
        <taxon>Camelineae</taxon>
        <taxon>Arabidopsis</taxon>
    </lineage>
</organism>
<dbReference type="GO" id="GO:0010150">
    <property type="term" value="P:leaf senescence"/>
    <property type="evidence" value="ECO:0007669"/>
    <property type="project" value="UniProtKB-ARBA"/>
</dbReference>
<accession>Q9XEB6</accession>
<dbReference type="PIR" id="D85058">
    <property type="entry name" value="D85058"/>
</dbReference>
<protein>
    <submittedName>
        <fullName evidence="4">Uncharacterized protein AT4g04630</fullName>
    </submittedName>
    <submittedName>
        <fullName evidence="3">Uncharacterized protein F4H6.15</fullName>
    </submittedName>
</protein>
<reference evidence="3" key="3">
    <citation type="submission" date="1999-05" db="EMBL/GenBank/DDBJ databases">
        <authorList>
            <person name="Parnell L.D."/>
        </authorList>
    </citation>
    <scope>NUCLEOTIDE SEQUENCE</scope>
</reference>
<name>Q9XEB6_ARATH</name>
<evidence type="ECO:0000313" key="3">
    <source>
        <dbReference type="EMBL" id="AAD29777.1"/>
    </source>
</evidence>
<reference evidence="4" key="4">
    <citation type="submission" date="2000-03" db="EMBL/GenBank/DDBJ databases">
        <authorList>
            <person name="EU Arabidopsis sequencing project"/>
        </authorList>
    </citation>
    <scope>NUCLEOTIDE SEQUENCE</scope>
</reference>
<dbReference type="ExpressionAtlas" id="Q9XEB6">
    <property type="expression patterns" value="baseline and differential"/>
</dbReference>
<evidence type="ECO:0000256" key="2">
    <source>
        <dbReference type="SAM" id="MobiDB-lite"/>
    </source>
</evidence>
<comment type="similarity">
    <text evidence="1">Belongs to the senescence regulator S40 family.</text>
</comment>